<dbReference type="SUPFAM" id="SSF75011">
    <property type="entry name" value="3-carboxy-cis,cis-mucoante lactonizing enzyme"/>
    <property type="match status" value="1"/>
</dbReference>
<proteinExistence type="predicted"/>
<accession>A0A7C8M2N3</accession>
<evidence type="ECO:0000256" key="1">
    <source>
        <dbReference type="SAM" id="SignalP"/>
    </source>
</evidence>
<dbReference type="AlphaFoldDB" id="A0A7C8M2N3"/>
<dbReference type="Gene3D" id="2.130.10.10">
    <property type="entry name" value="YVTN repeat-like/Quinoprotein amine dehydrogenase"/>
    <property type="match status" value="2"/>
</dbReference>
<protein>
    <recommendedName>
        <fullName evidence="4">Lactonase, 7-bladed beta-propeller-domain-containing protein</fullName>
    </recommendedName>
</protein>
<evidence type="ECO:0000313" key="3">
    <source>
        <dbReference type="Proteomes" id="UP000481861"/>
    </source>
</evidence>
<name>A0A7C8M2N3_9PLEO</name>
<organism evidence="2 3">
    <name type="scientific">Massariosphaeria phaeospora</name>
    <dbReference type="NCBI Taxonomy" id="100035"/>
    <lineage>
        <taxon>Eukaryota</taxon>
        <taxon>Fungi</taxon>
        <taxon>Dikarya</taxon>
        <taxon>Ascomycota</taxon>
        <taxon>Pezizomycotina</taxon>
        <taxon>Dothideomycetes</taxon>
        <taxon>Pleosporomycetidae</taxon>
        <taxon>Pleosporales</taxon>
        <taxon>Pleosporales incertae sedis</taxon>
        <taxon>Massariosphaeria</taxon>
    </lineage>
</organism>
<dbReference type="OrthoDB" id="10006285at2759"/>
<gene>
    <name evidence="2" type="ORF">BDV95DRAFT_501291</name>
</gene>
<evidence type="ECO:0000313" key="2">
    <source>
        <dbReference type="EMBL" id="KAF2868260.1"/>
    </source>
</evidence>
<reference evidence="2 3" key="1">
    <citation type="submission" date="2020-01" db="EMBL/GenBank/DDBJ databases">
        <authorList>
            <consortium name="DOE Joint Genome Institute"/>
            <person name="Haridas S."/>
            <person name="Albert R."/>
            <person name="Binder M."/>
            <person name="Bloem J."/>
            <person name="Labutti K."/>
            <person name="Salamov A."/>
            <person name="Andreopoulos B."/>
            <person name="Baker S.E."/>
            <person name="Barry K."/>
            <person name="Bills G."/>
            <person name="Bluhm B.H."/>
            <person name="Cannon C."/>
            <person name="Castanera R."/>
            <person name="Culley D.E."/>
            <person name="Daum C."/>
            <person name="Ezra D."/>
            <person name="Gonzalez J.B."/>
            <person name="Henrissat B."/>
            <person name="Kuo A."/>
            <person name="Liang C."/>
            <person name="Lipzen A."/>
            <person name="Lutzoni F."/>
            <person name="Magnuson J."/>
            <person name="Mondo S."/>
            <person name="Nolan M."/>
            <person name="Ohm R."/>
            <person name="Pangilinan J."/>
            <person name="Park H.-J.H."/>
            <person name="Ramirez L."/>
            <person name="Alfaro M."/>
            <person name="Sun H."/>
            <person name="Tritt A."/>
            <person name="Yoshinaga Y."/>
            <person name="Zwiers L.-H.L."/>
            <person name="Turgeon B.G."/>
            <person name="Goodwin S.B."/>
            <person name="Spatafora J.W."/>
            <person name="Crous P.W."/>
            <person name="Grigoriev I.V."/>
        </authorList>
    </citation>
    <scope>NUCLEOTIDE SEQUENCE [LARGE SCALE GENOMIC DNA]</scope>
    <source>
        <strain evidence="2 3">CBS 611.86</strain>
    </source>
</reference>
<dbReference type="Proteomes" id="UP000481861">
    <property type="component" value="Unassembled WGS sequence"/>
</dbReference>
<dbReference type="EMBL" id="JAADJZ010000020">
    <property type="protein sequence ID" value="KAF2868260.1"/>
    <property type="molecule type" value="Genomic_DNA"/>
</dbReference>
<comment type="caution">
    <text evidence="2">The sequence shown here is derived from an EMBL/GenBank/DDBJ whole genome shotgun (WGS) entry which is preliminary data.</text>
</comment>
<evidence type="ECO:0008006" key="4">
    <source>
        <dbReference type="Google" id="ProtNLM"/>
    </source>
</evidence>
<feature type="signal peptide" evidence="1">
    <location>
        <begin position="1"/>
        <end position="20"/>
    </location>
</feature>
<feature type="chain" id="PRO_5028943530" description="Lactonase, 7-bladed beta-propeller-domain-containing protein" evidence="1">
    <location>
        <begin position="21"/>
        <end position="409"/>
    </location>
</feature>
<keyword evidence="1" id="KW-0732">Signal</keyword>
<dbReference type="InterPro" id="IPR015943">
    <property type="entry name" value="WD40/YVTN_repeat-like_dom_sf"/>
</dbReference>
<keyword evidence="3" id="KW-1185">Reference proteome</keyword>
<sequence length="409" mass="41619">MHLPSSSTLIFLSTLPLLTAALPASNGIHGRNPAHNGKAIYLITNGVENSVAALPISADGTLGDAKLTPTGGKGGATVNAMGQPAAPDSLVSQSALTIAGKHIFAVNAGSNTISMFAIDSKDPTWLKMVGEPAALPGTFPNTVAASAKNSLVCVGTTGSKAGISCANFDAKHGIGAMDALRPFPLGQSDPPSGPVNTVSHTFFSADQLTLFTTVKGNPMVNNTGFLSAFSVDRGETADCAVTLSTKETRSKPNGTAVLFGSQPIPDTNPPQIFSTDASFGAAILSVSPSSTATTLALGPIADQMATCWVAISPVTKTAYVTDVAINRIVEMSLKDASITGEIDLRMQTKSPGFIDLRAAGGYLYALAPGNATVKAAVSVVDLASKALVQQKELAPFGIAATAMGMAVLM</sequence>